<accession>A0A6S6T526</accession>
<sequence length="135" mass="15012">MNSQVANALETLNPEQVEDFAGKIATHYEKSGDPKSVLAWFEQALNRTKMTLVADKCLVYGERSLRLMDLSAPVAERADQQMKILSAISYAYSLREGNGGKNTLRVYREMETLLPYVNCHFVKAIGVGVHDTSAD</sequence>
<organism evidence="1">
    <name type="scientific">uncultured Thiotrichaceae bacterium</name>
    <dbReference type="NCBI Taxonomy" id="298394"/>
    <lineage>
        <taxon>Bacteria</taxon>
        <taxon>Pseudomonadati</taxon>
        <taxon>Pseudomonadota</taxon>
        <taxon>Gammaproteobacteria</taxon>
        <taxon>Thiotrichales</taxon>
        <taxon>Thiotrichaceae</taxon>
        <taxon>environmental samples</taxon>
    </lineage>
</organism>
<gene>
    <name evidence="1" type="ORF">HELGO_WM36620</name>
</gene>
<dbReference type="AlphaFoldDB" id="A0A6S6T526"/>
<dbReference type="EMBL" id="CACVAT010000256">
    <property type="protein sequence ID" value="CAA6815881.1"/>
    <property type="molecule type" value="Genomic_DNA"/>
</dbReference>
<proteinExistence type="predicted"/>
<reference evidence="1" key="1">
    <citation type="submission" date="2020-01" db="EMBL/GenBank/DDBJ databases">
        <authorList>
            <person name="Meier V. D."/>
            <person name="Meier V D."/>
        </authorList>
    </citation>
    <scope>NUCLEOTIDE SEQUENCE</scope>
    <source>
        <strain evidence="1">HLG_WM_MAG_09</strain>
    </source>
</reference>
<protein>
    <submittedName>
        <fullName evidence="1">Uncharacterized protein</fullName>
    </submittedName>
</protein>
<evidence type="ECO:0000313" key="1">
    <source>
        <dbReference type="EMBL" id="CAA6815881.1"/>
    </source>
</evidence>
<name>A0A6S6T526_9GAMM</name>